<accession>A0A9D7IHF8</accession>
<comment type="caution">
    <text evidence="1">The sequence shown here is derived from an EMBL/GenBank/DDBJ whole genome shotgun (WGS) entry which is preliminary data.</text>
</comment>
<dbReference type="InterPro" id="IPR038573">
    <property type="entry name" value="BrnT_sf"/>
</dbReference>
<proteinExistence type="predicted"/>
<sequence length="91" mass="10649">MRYLCDQVKRAANLKKHGYDLDDAPVVIESPAAITFEDKRFDYGEQRFITLGMLHDVVVVIVTAETDEEIRVISMRKAERNEQEIYFNNIR</sequence>
<name>A0A9D7IHF8_9RHOO</name>
<evidence type="ECO:0000313" key="1">
    <source>
        <dbReference type="EMBL" id="MBK7423664.1"/>
    </source>
</evidence>
<evidence type="ECO:0000313" key="2">
    <source>
        <dbReference type="Proteomes" id="UP000886602"/>
    </source>
</evidence>
<reference evidence="1" key="1">
    <citation type="submission" date="2020-10" db="EMBL/GenBank/DDBJ databases">
        <title>Connecting structure to function with the recovery of over 1000 high-quality activated sludge metagenome-assembled genomes encoding full-length rRNA genes using long-read sequencing.</title>
        <authorList>
            <person name="Singleton C.M."/>
            <person name="Petriglieri F."/>
            <person name="Kristensen J.M."/>
            <person name="Kirkegaard R.H."/>
            <person name="Michaelsen T.Y."/>
            <person name="Andersen M.H."/>
            <person name="Karst S.M."/>
            <person name="Dueholm M.S."/>
            <person name="Nielsen P.H."/>
            <person name="Albertsen M."/>
        </authorList>
    </citation>
    <scope>NUCLEOTIDE SEQUENCE</scope>
    <source>
        <strain evidence="1">EsbW_18-Q3-R4-48_MAXAC.044</strain>
    </source>
</reference>
<dbReference type="Proteomes" id="UP000886602">
    <property type="component" value="Unassembled WGS sequence"/>
</dbReference>
<protein>
    <submittedName>
        <fullName evidence="1">BrnT family toxin</fullName>
    </submittedName>
</protein>
<dbReference type="Gene3D" id="3.10.450.530">
    <property type="entry name" value="Ribonuclease toxin, BrnT, of type II toxin-antitoxin system"/>
    <property type="match status" value="1"/>
</dbReference>
<gene>
    <name evidence="1" type="ORF">IPJ48_11500</name>
</gene>
<organism evidence="1 2">
    <name type="scientific">Candidatus Propionivibrio dominans</name>
    <dbReference type="NCBI Taxonomy" id="2954373"/>
    <lineage>
        <taxon>Bacteria</taxon>
        <taxon>Pseudomonadati</taxon>
        <taxon>Pseudomonadota</taxon>
        <taxon>Betaproteobacteria</taxon>
        <taxon>Rhodocyclales</taxon>
        <taxon>Rhodocyclaceae</taxon>
        <taxon>Propionivibrio</taxon>
    </lineage>
</organism>
<dbReference type="Pfam" id="PF04365">
    <property type="entry name" value="BrnT_toxin"/>
    <property type="match status" value="1"/>
</dbReference>
<dbReference type="EMBL" id="JADJNC010000016">
    <property type="protein sequence ID" value="MBK7423664.1"/>
    <property type="molecule type" value="Genomic_DNA"/>
</dbReference>
<dbReference type="InterPro" id="IPR007460">
    <property type="entry name" value="BrnT_toxin"/>
</dbReference>
<dbReference type="AlphaFoldDB" id="A0A9D7IHF8"/>